<dbReference type="InterPro" id="IPR011990">
    <property type="entry name" value="TPR-like_helical_dom_sf"/>
</dbReference>
<organism evidence="1">
    <name type="scientific">Dyadobacter sp. 676</name>
    <dbReference type="NCBI Taxonomy" id="3088362"/>
    <lineage>
        <taxon>Bacteria</taxon>
        <taxon>Pseudomonadati</taxon>
        <taxon>Bacteroidota</taxon>
        <taxon>Cytophagia</taxon>
        <taxon>Cytophagales</taxon>
        <taxon>Spirosomataceae</taxon>
        <taxon>Dyadobacter</taxon>
    </lineage>
</organism>
<dbReference type="Pfam" id="PF11138">
    <property type="entry name" value="DUF2911"/>
    <property type="match status" value="1"/>
</dbReference>
<protein>
    <submittedName>
        <fullName evidence="1">DUF2911 domain-containing protein</fullName>
    </submittedName>
</protein>
<dbReference type="SUPFAM" id="SSF48452">
    <property type="entry name" value="TPR-like"/>
    <property type="match status" value="1"/>
</dbReference>
<reference evidence="1" key="1">
    <citation type="submission" date="2024-06" db="EMBL/GenBank/DDBJ databases">
        <title>Sequencing and assembly of the genome of Dyadobacter sp. strain 676, a symbiont of Cyamopsis tetragonoloba.</title>
        <authorList>
            <person name="Guro P."/>
            <person name="Sazanova A."/>
            <person name="Kuznetsova I."/>
            <person name="Belimov A."/>
            <person name="Safronova V."/>
        </authorList>
    </citation>
    <scope>NUCLEOTIDE SEQUENCE</scope>
    <source>
        <strain evidence="1">676</strain>
    </source>
</reference>
<dbReference type="RefSeq" id="WP_353721486.1">
    <property type="nucleotide sequence ID" value="NZ_CP159289.1"/>
</dbReference>
<dbReference type="Gene3D" id="1.25.40.10">
    <property type="entry name" value="Tetratricopeptide repeat domain"/>
    <property type="match status" value="1"/>
</dbReference>
<proteinExistence type="predicted"/>
<dbReference type="EMBL" id="CP159289">
    <property type="protein sequence ID" value="XCH26192.1"/>
    <property type="molecule type" value="Genomic_DNA"/>
</dbReference>
<evidence type="ECO:0000313" key="1">
    <source>
        <dbReference type="EMBL" id="XCH26192.1"/>
    </source>
</evidence>
<accession>A0AAU8FQU4</accession>
<dbReference type="InterPro" id="IPR021314">
    <property type="entry name" value="DUF2911"/>
</dbReference>
<sequence length="209" mass="22249">MPAGKYALFSIPNGTAWTVILNKNYNQGGTDNYKESEDVARTTVVPTSNQYNEAFKIEIEPVTDSTAFLNLSWSSVNVPVPLAVSTESLTLTALNKAVAEKPEDVATLQSTAGYLLSKGKDLQVALSLADKAIGLKESFGALWTKAQILNKLGKTAEAIPVAQKALTVGAANPDGAYNFYKPQVEKAIAEMQAKATPVKGAVSTVKKKK</sequence>
<name>A0AAU8FQU4_9BACT</name>
<dbReference type="AlphaFoldDB" id="A0AAU8FQU4"/>
<gene>
    <name evidence="1" type="ORF">ABV298_07275</name>
</gene>